<keyword evidence="3" id="KW-1185">Reference proteome</keyword>
<dbReference type="OrthoDB" id="9987665at2"/>
<accession>A0A4R8IP10</accession>
<dbReference type="EMBL" id="SOQX01000002">
    <property type="protein sequence ID" value="TDY02641.1"/>
    <property type="molecule type" value="Genomic_DNA"/>
</dbReference>
<feature type="transmembrane region" description="Helical" evidence="1">
    <location>
        <begin position="6"/>
        <end position="23"/>
    </location>
</feature>
<dbReference type="Proteomes" id="UP000294914">
    <property type="component" value="Unassembled WGS sequence"/>
</dbReference>
<comment type="caution">
    <text evidence="2">The sequence shown here is derived from an EMBL/GenBank/DDBJ whole genome shotgun (WGS) entry which is preliminary data.</text>
</comment>
<keyword evidence="1" id="KW-0812">Transmembrane</keyword>
<keyword evidence="1" id="KW-1133">Transmembrane helix</keyword>
<gene>
    <name evidence="2" type="ORF">EDC23_1016</name>
</gene>
<evidence type="ECO:0000256" key="1">
    <source>
        <dbReference type="SAM" id="Phobius"/>
    </source>
</evidence>
<evidence type="ECO:0000313" key="3">
    <source>
        <dbReference type="Proteomes" id="UP000294914"/>
    </source>
</evidence>
<protein>
    <submittedName>
        <fullName evidence="2">Uncharacterized protein</fullName>
    </submittedName>
</protein>
<reference evidence="2 3" key="1">
    <citation type="submission" date="2019-03" db="EMBL/GenBank/DDBJ databases">
        <title>Genomic Encyclopedia of Type Strains, Phase IV (KMG-IV): sequencing the most valuable type-strain genomes for metagenomic binning, comparative biology and taxonomic classification.</title>
        <authorList>
            <person name="Goeker M."/>
        </authorList>
    </citation>
    <scope>NUCLEOTIDE SEQUENCE [LARGE SCALE GENOMIC DNA]</scope>
    <source>
        <strain evidence="2 3">DSM 16326</strain>
    </source>
</reference>
<organism evidence="2 3">
    <name type="scientific">Thiohalophilus thiocyanatoxydans</name>
    <dbReference type="NCBI Taxonomy" id="381308"/>
    <lineage>
        <taxon>Bacteria</taxon>
        <taxon>Pseudomonadati</taxon>
        <taxon>Pseudomonadota</taxon>
        <taxon>Gammaproteobacteria</taxon>
        <taxon>Thiohalomonadales</taxon>
        <taxon>Thiohalophilaceae</taxon>
        <taxon>Thiohalophilus</taxon>
    </lineage>
</organism>
<dbReference type="RefSeq" id="WP_134081785.1">
    <property type="nucleotide sequence ID" value="NZ_SOQX01000002.1"/>
</dbReference>
<proteinExistence type="predicted"/>
<keyword evidence="1" id="KW-0472">Membrane</keyword>
<name>A0A4R8IP10_9GAMM</name>
<dbReference type="AlphaFoldDB" id="A0A4R8IP10"/>
<evidence type="ECO:0000313" key="2">
    <source>
        <dbReference type="EMBL" id="TDY02641.1"/>
    </source>
</evidence>
<sequence>MKKLKLILSGIIIGLALGLWFGVNIGKGNPILSNPFDGPTLKQRLKDTTGDAVERAGREMEELGSGIKGNLEKD</sequence>